<gene>
    <name evidence="1" type="ORF">SHERM_27292</name>
</gene>
<proteinExistence type="predicted"/>
<dbReference type="Proteomes" id="UP001153555">
    <property type="component" value="Unassembled WGS sequence"/>
</dbReference>
<comment type="caution">
    <text evidence="1">The sequence shown here is derived from an EMBL/GenBank/DDBJ whole genome shotgun (WGS) entry which is preliminary data.</text>
</comment>
<name>A0A9N7NDC4_STRHE</name>
<reference evidence="1" key="1">
    <citation type="submission" date="2019-12" db="EMBL/GenBank/DDBJ databases">
        <authorList>
            <person name="Scholes J."/>
        </authorList>
    </citation>
    <scope>NUCLEOTIDE SEQUENCE</scope>
</reference>
<evidence type="ECO:0000313" key="2">
    <source>
        <dbReference type="Proteomes" id="UP001153555"/>
    </source>
</evidence>
<dbReference type="InterPro" id="IPR025322">
    <property type="entry name" value="PADRE_dom"/>
</dbReference>
<sequence>MGNAATHGPSAAGGGRGKVILSNGDVFTYDRPITAAELMLEHPLELVVEFPAVAAGKRPAPLPADQKLDPRKTYLMIPKRRGRSAPLLSSGEARDLLGKTNFALKSKALLAYTGFVPLFVRICPAAGVNNDAVLNVWREDRVKSDYFKEILEGRPEFLSRQVSGKGWKPSLDPITEKTVKAKVRHWMF</sequence>
<dbReference type="EMBL" id="CACSLK010027833">
    <property type="protein sequence ID" value="CAA0831981.1"/>
    <property type="molecule type" value="Genomic_DNA"/>
</dbReference>
<dbReference type="AlphaFoldDB" id="A0A9N7NDC4"/>
<dbReference type="Pfam" id="PF14009">
    <property type="entry name" value="PADRE"/>
    <property type="match status" value="1"/>
</dbReference>
<dbReference type="OrthoDB" id="1921976at2759"/>
<evidence type="ECO:0008006" key="3">
    <source>
        <dbReference type="Google" id="ProtNLM"/>
    </source>
</evidence>
<protein>
    <recommendedName>
        <fullName evidence="3">Multidrug resistance protein ABC transporter family protein</fullName>
    </recommendedName>
</protein>
<accession>A0A9N7NDC4</accession>
<organism evidence="1 2">
    <name type="scientific">Striga hermonthica</name>
    <name type="common">Purple witchweed</name>
    <name type="synonym">Buchnera hermonthica</name>
    <dbReference type="NCBI Taxonomy" id="68872"/>
    <lineage>
        <taxon>Eukaryota</taxon>
        <taxon>Viridiplantae</taxon>
        <taxon>Streptophyta</taxon>
        <taxon>Embryophyta</taxon>
        <taxon>Tracheophyta</taxon>
        <taxon>Spermatophyta</taxon>
        <taxon>Magnoliopsida</taxon>
        <taxon>eudicotyledons</taxon>
        <taxon>Gunneridae</taxon>
        <taxon>Pentapetalae</taxon>
        <taxon>asterids</taxon>
        <taxon>lamiids</taxon>
        <taxon>Lamiales</taxon>
        <taxon>Orobanchaceae</taxon>
        <taxon>Buchnereae</taxon>
        <taxon>Striga</taxon>
    </lineage>
</organism>
<keyword evidence="2" id="KW-1185">Reference proteome</keyword>
<evidence type="ECO:0000313" key="1">
    <source>
        <dbReference type="EMBL" id="CAA0831981.1"/>
    </source>
</evidence>